<comment type="caution">
    <text evidence="2">The sequence shown here is derived from an EMBL/GenBank/DDBJ whole genome shotgun (WGS) entry which is preliminary data.</text>
</comment>
<organism evidence="2 3">
    <name type="scientific">Pararhodospirillum oryzae</name>
    <dbReference type="NCBI Taxonomy" id="478448"/>
    <lineage>
        <taxon>Bacteria</taxon>
        <taxon>Pseudomonadati</taxon>
        <taxon>Pseudomonadota</taxon>
        <taxon>Alphaproteobacteria</taxon>
        <taxon>Rhodospirillales</taxon>
        <taxon>Rhodospirillaceae</taxon>
        <taxon>Pararhodospirillum</taxon>
    </lineage>
</organism>
<accession>A0A512HBS9</accession>
<feature type="compositionally biased region" description="Low complexity" evidence="1">
    <location>
        <begin position="74"/>
        <end position="86"/>
    </location>
</feature>
<sequence>MRERASDGAPLGIVDTGLQGDVDLGFHDSMSLAWPRAITMAPAVRRDGGAIVPEETGGADSKRKARAGGYCIVRGPGMSRGPPSGRMPRRRATSW</sequence>
<reference evidence="2 3" key="1">
    <citation type="submission" date="2019-07" db="EMBL/GenBank/DDBJ databases">
        <title>Whole genome shotgun sequence of Rhodospirillum oryzae NBRC 107573.</title>
        <authorList>
            <person name="Hosoyama A."/>
            <person name="Uohara A."/>
            <person name="Ohji S."/>
            <person name="Ichikawa N."/>
        </authorList>
    </citation>
    <scope>NUCLEOTIDE SEQUENCE [LARGE SCALE GENOMIC DNA]</scope>
    <source>
        <strain evidence="2 3">NBRC 107573</strain>
    </source>
</reference>
<protein>
    <submittedName>
        <fullName evidence="2">Uncharacterized protein</fullName>
    </submittedName>
</protein>
<evidence type="ECO:0000313" key="2">
    <source>
        <dbReference type="EMBL" id="GEO82907.1"/>
    </source>
</evidence>
<feature type="region of interest" description="Disordered" evidence="1">
    <location>
        <begin position="49"/>
        <end position="95"/>
    </location>
</feature>
<proteinExistence type="predicted"/>
<dbReference type="Proteomes" id="UP000321567">
    <property type="component" value="Unassembled WGS sequence"/>
</dbReference>
<gene>
    <name evidence="2" type="ORF">ROR02_30380</name>
</gene>
<name>A0A512HBS9_9PROT</name>
<dbReference type="AlphaFoldDB" id="A0A512HBS9"/>
<keyword evidence="3" id="KW-1185">Reference proteome</keyword>
<evidence type="ECO:0000256" key="1">
    <source>
        <dbReference type="SAM" id="MobiDB-lite"/>
    </source>
</evidence>
<dbReference type="EMBL" id="BJZO01000128">
    <property type="protein sequence ID" value="GEO82907.1"/>
    <property type="molecule type" value="Genomic_DNA"/>
</dbReference>
<evidence type="ECO:0000313" key="3">
    <source>
        <dbReference type="Proteomes" id="UP000321567"/>
    </source>
</evidence>